<feature type="region of interest" description="Disordered" evidence="1">
    <location>
        <begin position="192"/>
        <end position="215"/>
    </location>
</feature>
<accession>A0A8J4B7N8</accession>
<evidence type="ECO:0000313" key="3">
    <source>
        <dbReference type="Proteomes" id="UP000747399"/>
    </source>
</evidence>
<feature type="region of interest" description="Disordered" evidence="1">
    <location>
        <begin position="1"/>
        <end position="42"/>
    </location>
</feature>
<reference evidence="2" key="1">
    <citation type="journal article" date="2021" name="Proc. Natl. Acad. Sci. U.S.A.">
        <title>Three genomes in the algal genus Volvox reveal the fate of a haploid sex-determining region after a transition to homothallism.</title>
        <authorList>
            <person name="Yamamoto K."/>
            <person name="Hamaji T."/>
            <person name="Kawai-Toyooka H."/>
            <person name="Matsuzaki R."/>
            <person name="Takahashi F."/>
            <person name="Nishimura Y."/>
            <person name="Kawachi M."/>
            <person name="Noguchi H."/>
            <person name="Minakuchi Y."/>
            <person name="Umen J.G."/>
            <person name="Toyoda A."/>
            <person name="Nozaki H."/>
        </authorList>
    </citation>
    <scope>NUCLEOTIDE SEQUENCE</scope>
    <source>
        <strain evidence="2">NIES-3780</strain>
    </source>
</reference>
<gene>
    <name evidence="2" type="ORF">Vafri_10703</name>
</gene>
<keyword evidence="3" id="KW-1185">Reference proteome</keyword>
<sequence>MERRISGAGDALPVSNQASSFVHGRMRKRQRSNPGPDTVPYDDVFSGGNWRYSPVSDPDIDYNMQSSKRYLSEVMANNLTRHMSLRQSSSAGIAAPPPTTGDDVLGQVHQQALLQLPPPPHPFAQPHTALHSYGPGPLTPPGGCSPQRTCISEMSDGLADPGGEILQPTNTSDASISVSMSLGGGPPGVLGGKTSVTPTRESVSETADSELVDERERSVSLSGMLWGPGSGAQTAGFVLAAAATGTGSSAPFDGSGMMRSALPPGAASGTASTHCGINTAGPGVSGFSPFSSQGGLPRRISDAMQCPTPAGTARSLQYQQQQQPQVMTTMRGSYPRGYMVCGRGLLADIPTSPSDTRFGGLDLRKTALLRSISRRAEETSSDGGAAAATLTTPIGGVGIIPDSIVPECVTGMGTCAATVTAIGPVAAGCSRAERFVGGGIERGRSDFSCSDSGFSDGMSEGGNGSGGGGGGATGMELSSNSADCGGGEAAAGTALEEHIEQQQQHERQMLLQQLLMQQQQQQEGSGEALLPAQPQPHVLLTTQQSHLGCVNLPGVSCMDGGGGGAPTPSAFLSVQDCAMCSLPAGVATPLLPPTQSLIQTHLPHGDRASATPPVQPGCH</sequence>
<dbReference type="EMBL" id="BNCO01000020">
    <property type="protein sequence ID" value="GIL55051.1"/>
    <property type="molecule type" value="Genomic_DNA"/>
</dbReference>
<feature type="compositionally biased region" description="Polar residues" evidence="1">
    <location>
        <begin position="194"/>
        <end position="206"/>
    </location>
</feature>
<feature type="compositionally biased region" description="Gly residues" evidence="1">
    <location>
        <begin position="459"/>
        <end position="473"/>
    </location>
</feature>
<evidence type="ECO:0000313" key="2">
    <source>
        <dbReference type="EMBL" id="GIL55051.1"/>
    </source>
</evidence>
<organism evidence="2 3">
    <name type="scientific">Volvox africanus</name>
    <dbReference type="NCBI Taxonomy" id="51714"/>
    <lineage>
        <taxon>Eukaryota</taxon>
        <taxon>Viridiplantae</taxon>
        <taxon>Chlorophyta</taxon>
        <taxon>core chlorophytes</taxon>
        <taxon>Chlorophyceae</taxon>
        <taxon>CS clade</taxon>
        <taxon>Chlamydomonadales</taxon>
        <taxon>Volvocaceae</taxon>
        <taxon>Volvox</taxon>
    </lineage>
</organism>
<dbReference type="Proteomes" id="UP000747399">
    <property type="component" value="Unassembled WGS sequence"/>
</dbReference>
<comment type="caution">
    <text evidence="2">The sequence shown here is derived from an EMBL/GenBank/DDBJ whole genome shotgun (WGS) entry which is preliminary data.</text>
</comment>
<name>A0A8J4B7N8_9CHLO</name>
<evidence type="ECO:0000256" key="1">
    <source>
        <dbReference type="SAM" id="MobiDB-lite"/>
    </source>
</evidence>
<proteinExistence type="predicted"/>
<feature type="region of interest" description="Disordered" evidence="1">
    <location>
        <begin position="453"/>
        <end position="474"/>
    </location>
</feature>
<protein>
    <submittedName>
        <fullName evidence="2">Uncharacterized protein</fullName>
    </submittedName>
</protein>
<dbReference type="AlphaFoldDB" id="A0A8J4B7N8"/>